<feature type="domain" description="ABC transporter" evidence="5">
    <location>
        <begin position="11"/>
        <end position="176"/>
    </location>
</feature>
<dbReference type="InterPro" id="IPR017871">
    <property type="entry name" value="ABC_transporter-like_CS"/>
</dbReference>
<evidence type="ECO:0000313" key="7">
    <source>
        <dbReference type="Proteomes" id="UP000274122"/>
    </source>
</evidence>
<dbReference type="GO" id="GO:0005524">
    <property type="term" value="F:ATP binding"/>
    <property type="evidence" value="ECO:0007669"/>
    <property type="project" value="UniProtKB-KW"/>
</dbReference>
<dbReference type="GO" id="GO:0016887">
    <property type="term" value="F:ATP hydrolysis activity"/>
    <property type="evidence" value="ECO:0007669"/>
    <property type="project" value="InterPro"/>
</dbReference>
<gene>
    <name evidence="6" type="ORF">NCTC11466_02813</name>
</gene>
<dbReference type="AlphaFoldDB" id="A0A447V3Y6"/>
<dbReference type="PANTHER" id="PTHR42734">
    <property type="entry name" value="METAL TRANSPORT SYSTEM ATP-BINDING PROTEIN TM_0124-RELATED"/>
    <property type="match status" value="1"/>
</dbReference>
<organism evidence="6 7">
    <name type="scientific">Cedecea lapagei</name>
    <dbReference type="NCBI Taxonomy" id="158823"/>
    <lineage>
        <taxon>Bacteria</taxon>
        <taxon>Pseudomonadati</taxon>
        <taxon>Pseudomonadota</taxon>
        <taxon>Gammaproteobacteria</taxon>
        <taxon>Enterobacterales</taxon>
        <taxon>Enterobacteriaceae</taxon>
        <taxon>Cedecea</taxon>
    </lineage>
</organism>
<protein>
    <submittedName>
        <fullName evidence="6">Uncharacterized ABC transporter ATP-binding protein HI_1470</fullName>
    </submittedName>
</protein>
<keyword evidence="4 6" id="KW-0067">ATP-binding</keyword>
<comment type="similarity">
    <text evidence="1">Belongs to the ABC transporter superfamily.</text>
</comment>
<evidence type="ECO:0000256" key="2">
    <source>
        <dbReference type="ARBA" id="ARBA00022448"/>
    </source>
</evidence>
<dbReference type="SUPFAM" id="SSF52540">
    <property type="entry name" value="P-loop containing nucleoside triphosphate hydrolases"/>
    <property type="match status" value="1"/>
</dbReference>
<dbReference type="PROSITE" id="PS00211">
    <property type="entry name" value="ABC_TRANSPORTER_1"/>
    <property type="match status" value="1"/>
</dbReference>
<dbReference type="InterPro" id="IPR003439">
    <property type="entry name" value="ABC_transporter-like_ATP-bd"/>
</dbReference>
<evidence type="ECO:0000256" key="3">
    <source>
        <dbReference type="ARBA" id="ARBA00022741"/>
    </source>
</evidence>
<dbReference type="Gene3D" id="3.40.50.300">
    <property type="entry name" value="P-loop containing nucleotide triphosphate hydrolases"/>
    <property type="match status" value="1"/>
</dbReference>
<dbReference type="EMBL" id="LR134201">
    <property type="protein sequence ID" value="VEB98720.1"/>
    <property type="molecule type" value="Genomic_DNA"/>
</dbReference>
<evidence type="ECO:0000259" key="5">
    <source>
        <dbReference type="PROSITE" id="PS50893"/>
    </source>
</evidence>
<sequence>MKLASRGETTINADAAFVPQLTESLFSYGVATMVSLGRVRRLPWYAVPGKKDRDIVADCLAWLGLSSLAEHPFDRLSGGEKQMVMIARALACEPRILILDEPTSALDLHNQDNILSVLKALAAELGMTILFTSHSPQHAIHIADYALMLWPGSGADFGPVQEAINEERLQRLYQIPVALTDVVREARTVRGVVPLFR</sequence>
<proteinExistence type="inferred from homology"/>
<dbReference type="Proteomes" id="UP000274122">
    <property type="component" value="Chromosome"/>
</dbReference>
<dbReference type="InterPro" id="IPR050153">
    <property type="entry name" value="Metal_Ion_Import_ABC"/>
</dbReference>
<evidence type="ECO:0000313" key="6">
    <source>
        <dbReference type="EMBL" id="VEB98720.1"/>
    </source>
</evidence>
<name>A0A447V3Y6_9ENTR</name>
<accession>A0A447V3Y6</accession>
<dbReference type="KEGG" id="clap:NCTC11466_02813"/>
<dbReference type="PROSITE" id="PS50893">
    <property type="entry name" value="ABC_TRANSPORTER_2"/>
    <property type="match status" value="1"/>
</dbReference>
<keyword evidence="3" id="KW-0547">Nucleotide-binding</keyword>
<reference evidence="6 7" key="1">
    <citation type="submission" date="2018-12" db="EMBL/GenBank/DDBJ databases">
        <authorList>
            <consortium name="Pathogen Informatics"/>
        </authorList>
    </citation>
    <scope>NUCLEOTIDE SEQUENCE [LARGE SCALE GENOMIC DNA]</scope>
    <source>
        <strain evidence="6 7">NCTC11466</strain>
    </source>
</reference>
<dbReference type="PANTHER" id="PTHR42734:SF6">
    <property type="entry name" value="MOLYBDATE IMPORT ATP-BINDING PROTEIN MOLC"/>
    <property type="match status" value="1"/>
</dbReference>
<dbReference type="Pfam" id="PF00005">
    <property type="entry name" value="ABC_tran"/>
    <property type="match status" value="1"/>
</dbReference>
<dbReference type="RefSeq" id="WP_269462183.1">
    <property type="nucleotide sequence ID" value="NZ_LR134201.1"/>
</dbReference>
<keyword evidence="2" id="KW-0813">Transport</keyword>
<evidence type="ECO:0000256" key="1">
    <source>
        <dbReference type="ARBA" id="ARBA00005417"/>
    </source>
</evidence>
<keyword evidence="7" id="KW-1185">Reference proteome</keyword>
<evidence type="ECO:0000256" key="4">
    <source>
        <dbReference type="ARBA" id="ARBA00022840"/>
    </source>
</evidence>
<dbReference type="InterPro" id="IPR027417">
    <property type="entry name" value="P-loop_NTPase"/>
</dbReference>